<gene>
    <name evidence="6" type="ORF">P5673_019380</name>
</gene>
<dbReference type="InterPro" id="IPR011989">
    <property type="entry name" value="ARM-like"/>
</dbReference>
<organism evidence="6 7">
    <name type="scientific">Acropora cervicornis</name>
    <name type="common">Staghorn coral</name>
    <dbReference type="NCBI Taxonomy" id="6130"/>
    <lineage>
        <taxon>Eukaryota</taxon>
        <taxon>Metazoa</taxon>
        <taxon>Cnidaria</taxon>
        <taxon>Anthozoa</taxon>
        <taxon>Hexacorallia</taxon>
        <taxon>Scleractinia</taxon>
        <taxon>Astrocoeniina</taxon>
        <taxon>Acroporidae</taxon>
        <taxon>Acropora</taxon>
    </lineage>
</organism>
<reference evidence="6" key="2">
    <citation type="journal article" date="2023" name="Science">
        <title>Genomic signatures of disease resistance in endangered staghorn corals.</title>
        <authorList>
            <person name="Vollmer S.V."/>
            <person name="Selwyn J.D."/>
            <person name="Despard B.A."/>
            <person name="Roesel C.L."/>
        </authorList>
    </citation>
    <scope>NUCLEOTIDE SEQUENCE</scope>
    <source>
        <strain evidence="6">K2</strain>
    </source>
</reference>
<accession>A0AAD9V1Z2</accession>
<dbReference type="Gene3D" id="1.25.10.10">
    <property type="entry name" value="Leucine-rich Repeat Variant"/>
    <property type="match status" value="1"/>
</dbReference>
<dbReference type="Proteomes" id="UP001249851">
    <property type="component" value="Unassembled WGS sequence"/>
</dbReference>
<dbReference type="PANTHER" id="PTHR46840">
    <property type="entry name" value="ARMADILLO REPEAT-CONTAINING PROTEIN 1"/>
    <property type="match status" value="1"/>
</dbReference>
<dbReference type="AlphaFoldDB" id="A0AAD9V1Z2"/>
<dbReference type="EMBL" id="JARQWQ010000045">
    <property type="protein sequence ID" value="KAK2558258.1"/>
    <property type="molecule type" value="Genomic_DNA"/>
</dbReference>
<evidence type="ECO:0000256" key="3">
    <source>
        <dbReference type="ARBA" id="ARBA00022787"/>
    </source>
</evidence>
<name>A0AAD9V1Z2_ACRCE</name>
<dbReference type="PANTHER" id="PTHR46840:SF2">
    <property type="entry name" value="ARMADILLO REPEAT-CONTAINING PROTEIN 1"/>
    <property type="match status" value="1"/>
</dbReference>
<evidence type="ECO:0000256" key="4">
    <source>
        <dbReference type="ARBA" id="ARBA00023764"/>
    </source>
</evidence>
<evidence type="ECO:0000313" key="6">
    <source>
        <dbReference type="EMBL" id="KAK2558258.1"/>
    </source>
</evidence>
<comment type="caution">
    <text evidence="6">The sequence shown here is derived from an EMBL/GenBank/DDBJ whole genome shotgun (WGS) entry which is preliminary data.</text>
</comment>
<dbReference type="InterPro" id="IPR016617">
    <property type="entry name" value="ARMC1"/>
</dbReference>
<keyword evidence="7" id="KW-1185">Reference proteome</keyword>
<dbReference type="InterPro" id="IPR016024">
    <property type="entry name" value="ARM-type_fold"/>
</dbReference>
<dbReference type="GO" id="GO:0005741">
    <property type="term" value="C:mitochondrial outer membrane"/>
    <property type="evidence" value="ECO:0007669"/>
    <property type="project" value="UniProtKB-SubCell"/>
</dbReference>
<evidence type="ECO:0000313" key="7">
    <source>
        <dbReference type="Proteomes" id="UP001249851"/>
    </source>
</evidence>
<dbReference type="SUPFAM" id="SSF48371">
    <property type="entry name" value="ARM repeat"/>
    <property type="match status" value="1"/>
</dbReference>
<reference evidence="6" key="1">
    <citation type="journal article" date="2023" name="G3 (Bethesda)">
        <title>Whole genome assembly and annotation of the endangered Caribbean coral Acropora cervicornis.</title>
        <authorList>
            <person name="Selwyn J.D."/>
            <person name="Vollmer S.V."/>
        </authorList>
    </citation>
    <scope>NUCLEOTIDE SEQUENCE</scope>
    <source>
        <strain evidence="6">K2</strain>
    </source>
</reference>
<comment type="subcellular location">
    <subcellularLocation>
        <location evidence="1">Mitochondrion outer membrane</location>
    </subcellularLocation>
</comment>
<comment type="function">
    <text evidence="4">In association with mitochondrial contact site and cristae organizing system (MICOS) complex components and mitochondrial outer membrane sorting assembly machinery (SAM) complex components may regulate mitochondrial dynamics playing a role in determining mitochondrial length, distribution and motility.</text>
</comment>
<proteinExistence type="predicted"/>
<keyword evidence="3" id="KW-1000">Mitochondrion outer membrane</keyword>
<evidence type="ECO:0000256" key="1">
    <source>
        <dbReference type="ARBA" id="ARBA00004294"/>
    </source>
</evidence>
<protein>
    <recommendedName>
        <fullName evidence="2">Armadillo repeat-containing protein 1</fullName>
    </recommendedName>
</protein>
<sequence length="257" mass="28470">MTALGVVEHLRNLASDPHNRATIVKDEGCLAGLVLFLDNGDVNVVVTALEALKFLSEFQPNRFKMREEMGMIVSLKSIMNREDCNPKARQLAKEVYQNIMPTVSVPSGKRTSGPSQSFFLGNLNKRAKVITRKLCEDELVKVKGVISFTFIMNKSRCLVRCKAELQPETLCEVINKTKVLSAQQVVKNERGEEVILSFGAAPASSCGKGNNGSLPDYLPEEDDVVISDKAIKKVGSDDKENGWFSSVTTFFSKTLYW</sequence>
<evidence type="ECO:0000256" key="2">
    <source>
        <dbReference type="ARBA" id="ARBA00013732"/>
    </source>
</evidence>
<comment type="subunit">
    <text evidence="5">Interacts with mitochondrial contact site and cristae organizing system (MICOS) complex components IMMT/MIC60 and MICOS10/MIC10. Interacts with mitochondrial outer membrane sorting assembly machinery (SAM) complex components SAMM50 and MTX1.</text>
</comment>
<evidence type="ECO:0000256" key="5">
    <source>
        <dbReference type="ARBA" id="ARBA00046478"/>
    </source>
</evidence>
<keyword evidence="3" id="KW-0472">Membrane</keyword>
<keyword evidence="3" id="KW-0496">Mitochondrion</keyword>